<sequence>MQFLASAHPVFKDDEVTGLIEMKIPSGKSEMAVMLSLHQLSMLAHRATCHVRERQDANSSSALVLHLRKDEAPTRRRRAR</sequence>
<dbReference type="EMBL" id="JAHGAW010000001">
    <property type="protein sequence ID" value="MBT2185546.1"/>
    <property type="molecule type" value="Genomic_DNA"/>
</dbReference>
<gene>
    <name evidence="2" type="ORF">KK488_01130</name>
</gene>
<proteinExistence type="predicted"/>
<dbReference type="Proteomes" id="UP001138757">
    <property type="component" value="Unassembled WGS sequence"/>
</dbReference>
<comment type="caution">
    <text evidence="2">The sequence shown here is derived from an EMBL/GenBank/DDBJ whole genome shotgun (WGS) entry which is preliminary data.</text>
</comment>
<evidence type="ECO:0000313" key="2">
    <source>
        <dbReference type="EMBL" id="MBT2185546.1"/>
    </source>
</evidence>
<reference evidence="2" key="1">
    <citation type="submission" date="2021-05" db="EMBL/GenBank/DDBJ databases">
        <title>Genome of Sphingobium sp. strain.</title>
        <authorList>
            <person name="Fan R."/>
        </authorList>
    </citation>
    <scope>NUCLEOTIDE SEQUENCE</scope>
    <source>
        <strain evidence="2">H33</strain>
    </source>
</reference>
<accession>A0A9X1AI25</accession>
<name>A0A9X1AI25_9SPHN</name>
<keyword evidence="3" id="KW-1185">Reference proteome</keyword>
<protein>
    <submittedName>
        <fullName evidence="2">Uncharacterized protein</fullName>
    </submittedName>
</protein>
<evidence type="ECO:0000313" key="3">
    <source>
        <dbReference type="Proteomes" id="UP001138757"/>
    </source>
</evidence>
<dbReference type="RefSeq" id="WP_214621293.1">
    <property type="nucleotide sequence ID" value="NZ_JAHGAW010000001.1"/>
</dbReference>
<dbReference type="AlphaFoldDB" id="A0A9X1AI25"/>
<evidence type="ECO:0000256" key="1">
    <source>
        <dbReference type="SAM" id="MobiDB-lite"/>
    </source>
</evidence>
<feature type="region of interest" description="Disordered" evidence="1">
    <location>
        <begin position="54"/>
        <end position="80"/>
    </location>
</feature>
<organism evidence="2 3">
    <name type="scientific">Sphingobium nicotianae</name>
    <dbReference type="NCBI Taxonomy" id="2782607"/>
    <lineage>
        <taxon>Bacteria</taxon>
        <taxon>Pseudomonadati</taxon>
        <taxon>Pseudomonadota</taxon>
        <taxon>Alphaproteobacteria</taxon>
        <taxon>Sphingomonadales</taxon>
        <taxon>Sphingomonadaceae</taxon>
        <taxon>Sphingobium</taxon>
    </lineage>
</organism>